<evidence type="ECO:0000313" key="9">
    <source>
        <dbReference type="Proteomes" id="UP000792457"/>
    </source>
</evidence>
<dbReference type="SUPFAM" id="SSF54695">
    <property type="entry name" value="POZ domain"/>
    <property type="match status" value="1"/>
</dbReference>
<evidence type="ECO:0000259" key="7">
    <source>
        <dbReference type="PROSITE" id="PS50960"/>
    </source>
</evidence>
<feature type="compositionally biased region" description="Basic and acidic residues" evidence="5">
    <location>
        <begin position="616"/>
        <end position="645"/>
    </location>
</feature>
<feature type="compositionally biased region" description="Basic and acidic residues" evidence="5">
    <location>
        <begin position="243"/>
        <end position="253"/>
    </location>
</feature>
<dbReference type="Pfam" id="PF00651">
    <property type="entry name" value="BTB"/>
    <property type="match status" value="1"/>
</dbReference>
<organism evidence="8 9">
    <name type="scientific">Ladona fulva</name>
    <name type="common">Scarce chaser dragonfly</name>
    <name type="synonym">Libellula fulva</name>
    <dbReference type="NCBI Taxonomy" id="123851"/>
    <lineage>
        <taxon>Eukaryota</taxon>
        <taxon>Metazoa</taxon>
        <taxon>Ecdysozoa</taxon>
        <taxon>Arthropoda</taxon>
        <taxon>Hexapoda</taxon>
        <taxon>Insecta</taxon>
        <taxon>Pterygota</taxon>
        <taxon>Palaeoptera</taxon>
        <taxon>Odonata</taxon>
        <taxon>Epiprocta</taxon>
        <taxon>Anisoptera</taxon>
        <taxon>Libelluloidea</taxon>
        <taxon>Libellulidae</taxon>
        <taxon>Ladona</taxon>
    </lineage>
</organism>
<feature type="domain" description="BTB" evidence="6">
    <location>
        <begin position="33"/>
        <end position="98"/>
    </location>
</feature>
<protein>
    <submittedName>
        <fullName evidence="8">Uncharacterized protein</fullName>
    </submittedName>
</protein>
<keyword evidence="3 4" id="KW-0539">Nucleus</keyword>
<reference evidence="8" key="1">
    <citation type="submission" date="2013-04" db="EMBL/GenBank/DDBJ databases">
        <authorList>
            <person name="Qu J."/>
            <person name="Murali S.C."/>
            <person name="Bandaranaike D."/>
            <person name="Bellair M."/>
            <person name="Blankenburg K."/>
            <person name="Chao H."/>
            <person name="Dinh H."/>
            <person name="Doddapaneni H."/>
            <person name="Downs B."/>
            <person name="Dugan-Rocha S."/>
            <person name="Elkadiri S."/>
            <person name="Gnanaolivu R.D."/>
            <person name="Hernandez B."/>
            <person name="Javaid M."/>
            <person name="Jayaseelan J.C."/>
            <person name="Lee S."/>
            <person name="Li M."/>
            <person name="Ming W."/>
            <person name="Munidasa M."/>
            <person name="Muniz J."/>
            <person name="Nguyen L."/>
            <person name="Ongeri F."/>
            <person name="Osuji N."/>
            <person name="Pu L.-L."/>
            <person name="Puazo M."/>
            <person name="Qu C."/>
            <person name="Quiroz J."/>
            <person name="Raj R."/>
            <person name="Weissenberger G."/>
            <person name="Xin Y."/>
            <person name="Zou X."/>
            <person name="Han Y."/>
            <person name="Richards S."/>
            <person name="Worley K."/>
            <person name="Muzny D."/>
            <person name="Gibbs R."/>
        </authorList>
    </citation>
    <scope>NUCLEOTIDE SEQUENCE</scope>
    <source>
        <strain evidence="8">Sampled in the wild</strain>
    </source>
</reference>
<evidence type="ECO:0000256" key="3">
    <source>
        <dbReference type="ARBA" id="ARBA00023242"/>
    </source>
</evidence>
<dbReference type="SMART" id="SM00225">
    <property type="entry name" value="BTB"/>
    <property type="match status" value="1"/>
</dbReference>
<dbReference type="Proteomes" id="UP000792457">
    <property type="component" value="Unassembled WGS sequence"/>
</dbReference>
<evidence type="ECO:0000256" key="2">
    <source>
        <dbReference type="ARBA" id="ARBA00023125"/>
    </source>
</evidence>
<dbReference type="GO" id="GO:0005634">
    <property type="term" value="C:nucleus"/>
    <property type="evidence" value="ECO:0007669"/>
    <property type="project" value="UniProtKB-SubCell"/>
</dbReference>
<dbReference type="FunFam" id="1.10.10.60:FF:000019">
    <property type="entry name" value="Ligand-dependent corepressor isoform 1"/>
    <property type="match status" value="1"/>
</dbReference>
<dbReference type="InterPro" id="IPR009057">
    <property type="entry name" value="Homeodomain-like_sf"/>
</dbReference>
<proteinExistence type="predicted"/>
<dbReference type="PANTHER" id="PTHR23110">
    <property type="entry name" value="BTB DOMAIN TRANSCRIPTION FACTOR"/>
    <property type="match status" value="1"/>
</dbReference>
<sequence length="730" mass="78276">MGSSAQQYCLRWNNHRSNLLTVFDQLLQNEAFTDVTLACEGASIKCHRMVLAACSSYFRSLFTDLSCRHLVVVLKDVGYPEIKAILEYMYRGEVNVAQDQLAALLRVAETLKVKGLVEENVRADSPQSHLSPPSTAVSTSVSSVPPNLSPPRAAGMTTVSHSYAPSPPSPPVMQTGMPGGGVDRTPRPVGLPAWAVPPGAHRSHHQYHPHHMQPHSHHHPLIQHGTPPPSSHHPCPPPSSAHHIQENSSRDAPEAGDLSASPKRRRPSEDGSMGYRFPSPPPPQRRDTPILRTVLGQSHAHHPLGSPLSRPVALLSSSRHSSREHGDGGNEGADSSQPSQRPVSLVCRHGSAASPDMENSNGSSRESERIIKYEQAYDDEHLSYTNISNTDDDSVEKKNVLMLPGSTQPTYSGDIKGISSGIATYVPTQKPEWKRYKQYTRSDIMSAIEAVRTGMSALQAARKYGVPSRTLYDKVKKLGITTSRPFKRPGGSMSHPGGGNGSESPGKPAPSPLPMQHGQQPPIPTTPNSSPNEGDPDTPPGAGQEGSGEGSSVDGRMEESPSPQLHRMSSHPHLHFAHAISAQRTSSPSPNLTSNPTSEVNNAPEPRGSVLTVVPRHVEEAEVNDTRRPASHEGASHEGSSHEGVSHAASPGANASGYCEEGRGVKEEENEEAEDEVEDLSVGGRAREVGSVVAFVPGDSSRREGVVVMAERMEEGRVGGPIGKAEEVMD</sequence>
<feature type="region of interest" description="Disordered" evidence="5">
    <location>
        <begin position="121"/>
        <end position="370"/>
    </location>
</feature>
<dbReference type="Gene3D" id="3.30.710.10">
    <property type="entry name" value="Potassium Channel Kv1.1, Chain A"/>
    <property type="match status" value="1"/>
</dbReference>
<dbReference type="SUPFAM" id="SSF46689">
    <property type="entry name" value="Homeodomain-like"/>
    <property type="match status" value="1"/>
</dbReference>
<evidence type="ECO:0000256" key="1">
    <source>
        <dbReference type="ARBA" id="ARBA00004123"/>
    </source>
</evidence>
<dbReference type="CDD" id="cd18315">
    <property type="entry name" value="BTB_POZ_BAB-like"/>
    <property type="match status" value="1"/>
</dbReference>
<keyword evidence="2 4" id="KW-0238">DNA-binding</keyword>
<dbReference type="GO" id="GO:0006357">
    <property type="term" value="P:regulation of transcription by RNA polymerase II"/>
    <property type="evidence" value="ECO:0007669"/>
    <property type="project" value="TreeGrafter"/>
</dbReference>
<gene>
    <name evidence="8" type="ORF">J437_LFUL003220</name>
</gene>
<dbReference type="PROSITE" id="PS50097">
    <property type="entry name" value="BTB"/>
    <property type="match status" value="1"/>
</dbReference>
<dbReference type="PROSITE" id="PS50960">
    <property type="entry name" value="HTH_PSQ"/>
    <property type="match status" value="1"/>
</dbReference>
<feature type="compositionally biased region" description="Polar residues" evidence="5">
    <location>
        <begin position="333"/>
        <end position="342"/>
    </location>
</feature>
<dbReference type="InterPro" id="IPR011333">
    <property type="entry name" value="SKP1/BTB/POZ_sf"/>
</dbReference>
<dbReference type="Gene3D" id="1.10.10.60">
    <property type="entry name" value="Homeodomain-like"/>
    <property type="match status" value="1"/>
</dbReference>
<dbReference type="GO" id="GO:0003677">
    <property type="term" value="F:DNA binding"/>
    <property type="evidence" value="ECO:0007669"/>
    <property type="project" value="UniProtKB-UniRule"/>
</dbReference>
<feature type="compositionally biased region" description="Low complexity" evidence="5">
    <location>
        <begin position="130"/>
        <end position="146"/>
    </location>
</feature>
<evidence type="ECO:0000256" key="5">
    <source>
        <dbReference type="SAM" id="MobiDB-lite"/>
    </source>
</evidence>
<feature type="DNA-binding region" description="H-T-H motif" evidence="4">
    <location>
        <begin position="457"/>
        <end position="477"/>
    </location>
</feature>
<feature type="compositionally biased region" description="Basic residues" evidence="5">
    <location>
        <begin position="201"/>
        <end position="221"/>
    </location>
</feature>
<feature type="compositionally biased region" description="Pro residues" evidence="5">
    <location>
        <begin position="226"/>
        <end position="239"/>
    </location>
</feature>
<dbReference type="Pfam" id="PF05225">
    <property type="entry name" value="HTH_psq"/>
    <property type="match status" value="1"/>
</dbReference>
<feature type="compositionally biased region" description="Low complexity" evidence="5">
    <location>
        <begin position="585"/>
        <end position="598"/>
    </location>
</feature>
<evidence type="ECO:0000256" key="4">
    <source>
        <dbReference type="PROSITE-ProRule" id="PRU00320"/>
    </source>
</evidence>
<dbReference type="InterPro" id="IPR007889">
    <property type="entry name" value="HTH_Psq"/>
</dbReference>
<dbReference type="InterPro" id="IPR051095">
    <property type="entry name" value="Dros_DevTransReg"/>
</dbReference>
<keyword evidence="9" id="KW-1185">Reference proteome</keyword>
<feature type="compositionally biased region" description="Acidic residues" evidence="5">
    <location>
        <begin position="668"/>
        <end position="679"/>
    </location>
</feature>
<reference evidence="8" key="2">
    <citation type="submission" date="2017-10" db="EMBL/GenBank/DDBJ databases">
        <title>Ladona fulva Genome sequencing and assembly.</title>
        <authorList>
            <person name="Murali S."/>
            <person name="Richards S."/>
            <person name="Bandaranaike D."/>
            <person name="Bellair M."/>
            <person name="Blankenburg K."/>
            <person name="Chao H."/>
            <person name="Dinh H."/>
            <person name="Doddapaneni H."/>
            <person name="Dugan-Rocha S."/>
            <person name="Elkadiri S."/>
            <person name="Gnanaolivu R."/>
            <person name="Hernandez B."/>
            <person name="Skinner E."/>
            <person name="Javaid M."/>
            <person name="Lee S."/>
            <person name="Li M."/>
            <person name="Ming W."/>
            <person name="Munidasa M."/>
            <person name="Muniz J."/>
            <person name="Nguyen L."/>
            <person name="Hughes D."/>
            <person name="Osuji N."/>
            <person name="Pu L.-L."/>
            <person name="Puazo M."/>
            <person name="Qu C."/>
            <person name="Quiroz J."/>
            <person name="Raj R."/>
            <person name="Weissenberger G."/>
            <person name="Xin Y."/>
            <person name="Zou X."/>
            <person name="Han Y."/>
            <person name="Worley K."/>
            <person name="Muzny D."/>
            <person name="Gibbs R."/>
        </authorList>
    </citation>
    <scope>NUCLEOTIDE SEQUENCE</scope>
    <source>
        <strain evidence="8">Sampled in the wild</strain>
    </source>
</reference>
<feature type="region of interest" description="Disordered" evidence="5">
    <location>
        <begin position="482"/>
        <end position="684"/>
    </location>
</feature>
<dbReference type="PANTHER" id="PTHR23110:SF82">
    <property type="entry name" value="PROTEIN TRAMTRACK, ALPHA ISOFORM"/>
    <property type="match status" value="1"/>
</dbReference>
<feature type="domain" description="HTH psq-type" evidence="7">
    <location>
        <begin position="430"/>
        <end position="481"/>
    </location>
</feature>
<comment type="subcellular location">
    <subcellularLocation>
        <location evidence="1 4">Nucleus</location>
    </subcellularLocation>
</comment>
<dbReference type="AlphaFoldDB" id="A0A8K0JTA1"/>
<name>A0A8K0JTA1_LADFU</name>
<comment type="caution">
    <text evidence="8">The sequence shown here is derived from an EMBL/GenBank/DDBJ whole genome shotgun (WGS) entry which is preliminary data.</text>
</comment>
<evidence type="ECO:0000259" key="6">
    <source>
        <dbReference type="PROSITE" id="PS50097"/>
    </source>
</evidence>
<evidence type="ECO:0000313" key="8">
    <source>
        <dbReference type="EMBL" id="KAG8221844.1"/>
    </source>
</evidence>
<accession>A0A8K0JTA1</accession>
<dbReference type="OrthoDB" id="10261408at2759"/>
<dbReference type="InterPro" id="IPR000210">
    <property type="entry name" value="BTB/POZ_dom"/>
</dbReference>
<dbReference type="EMBL" id="KZ308115">
    <property type="protein sequence ID" value="KAG8221844.1"/>
    <property type="molecule type" value="Genomic_DNA"/>
</dbReference>